<dbReference type="PROSITE" id="PS50157">
    <property type="entry name" value="ZINC_FINGER_C2H2_2"/>
    <property type="match status" value="8"/>
</dbReference>
<evidence type="ECO:0000256" key="2">
    <source>
        <dbReference type="ARBA" id="ARBA00022737"/>
    </source>
</evidence>
<keyword evidence="4" id="KW-0862">Zinc</keyword>
<dbReference type="PROSITE" id="PS00028">
    <property type="entry name" value="ZINC_FINGER_C2H2_1"/>
    <property type="match status" value="1"/>
</dbReference>
<feature type="domain" description="C2H2-type" evidence="6">
    <location>
        <begin position="64"/>
        <end position="93"/>
    </location>
</feature>
<feature type="domain" description="C2H2-type" evidence="6">
    <location>
        <begin position="124"/>
        <end position="152"/>
    </location>
</feature>
<dbReference type="Pfam" id="PF00096">
    <property type="entry name" value="zf-C2H2"/>
    <property type="match status" value="1"/>
</dbReference>
<keyword evidence="8" id="KW-1185">Reference proteome</keyword>
<feature type="domain" description="C2H2-type" evidence="6">
    <location>
        <begin position="94"/>
        <end position="123"/>
    </location>
</feature>
<sequence length="409" mass="47235">MNDNKKKAINGLIIGHKNIDDFVEKCQIDGKLWHRCLWMGCDYTTNRSDSIQRHLRKHTGVRPYRCSFEGCTYATIQSSALKIHIRRHTGEKPYKCPFSGCGKRFTVLGTLLIHERTHTGVKPFKCQECSYASIERSKLSTHMKKNHGFTRVDDNQMTIENICVKSSQLVPINLFNAFSNTPSEDIQVDVDVEGVPEMSPSFDVMNETIDVNSCDNSIKNVSQYVDKREIDGKIVYYCTYSQDCKYDSLRSDCIVRHMRSHTGDKPYKCQFEGCGYKTVQRSALNEHRMWHTGQRFKCDYCSYKSIKRTKLQLHIRKNHLTSSCVNIDTKGLGKDLGQLIAKKHLNWFECKFPKCKYGTIRSDAIVRHMRTHTGEKPYKCSFENCDYKTIQSSSLKKHESRHTCLASNP</sequence>
<reference evidence="7" key="1">
    <citation type="submission" date="2020-11" db="EMBL/GenBank/DDBJ databases">
        <authorList>
            <person name="Tran Van P."/>
        </authorList>
    </citation>
    <scope>NUCLEOTIDE SEQUENCE</scope>
</reference>
<dbReference type="GO" id="GO:0000978">
    <property type="term" value="F:RNA polymerase II cis-regulatory region sequence-specific DNA binding"/>
    <property type="evidence" value="ECO:0007669"/>
    <property type="project" value="TreeGrafter"/>
</dbReference>
<keyword evidence="1" id="KW-0479">Metal-binding</keyword>
<dbReference type="Gene3D" id="3.30.160.60">
    <property type="entry name" value="Classic Zinc Finger"/>
    <property type="match status" value="7"/>
</dbReference>
<feature type="domain" description="C2H2-type" evidence="6">
    <location>
        <begin position="348"/>
        <end position="377"/>
    </location>
</feature>
<dbReference type="GO" id="GO:0045944">
    <property type="term" value="P:positive regulation of transcription by RNA polymerase II"/>
    <property type="evidence" value="ECO:0007669"/>
    <property type="project" value="UniProtKB-ARBA"/>
</dbReference>
<dbReference type="InterPro" id="IPR013087">
    <property type="entry name" value="Znf_C2H2_type"/>
</dbReference>
<evidence type="ECO:0000313" key="7">
    <source>
        <dbReference type="EMBL" id="CAD7655514.1"/>
    </source>
</evidence>
<organism evidence="7">
    <name type="scientific">Oppiella nova</name>
    <dbReference type="NCBI Taxonomy" id="334625"/>
    <lineage>
        <taxon>Eukaryota</taxon>
        <taxon>Metazoa</taxon>
        <taxon>Ecdysozoa</taxon>
        <taxon>Arthropoda</taxon>
        <taxon>Chelicerata</taxon>
        <taxon>Arachnida</taxon>
        <taxon>Acari</taxon>
        <taxon>Acariformes</taxon>
        <taxon>Sarcoptiformes</taxon>
        <taxon>Oribatida</taxon>
        <taxon>Brachypylina</taxon>
        <taxon>Oppioidea</taxon>
        <taxon>Oppiidae</taxon>
        <taxon>Oppiella</taxon>
    </lineage>
</organism>
<feature type="domain" description="C2H2-type" evidence="6">
    <location>
        <begin position="236"/>
        <end position="266"/>
    </location>
</feature>
<dbReference type="EMBL" id="CAJPVJ010009612">
    <property type="protein sequence ID" value="CAG2172701.1"/>
    <property type="molecule type" value="Genomic_DNA"/>
</dbReference>
<dbReference type="FunFam" id="3.30.160.60:FF:000125">
    <property type="entry name" value="Putative zinc finger protein 143"/>
    <property type="match status" value="2"/>
</dbReference>
<evidence type="ECO:0000256" key="3">
    <source>
        <dbReference type="ARBA" id="ARBA00022771"/>
    </source>
</evidence>
<dbReference type="FunFam" id="3.30.160.60:FF:002343">
    <property type="entry name" value="Zinc finger protein 33A"/>
    <property type="match status" value="2"/>
</dbReference>
<gene>
    <name evidence="7" type="ORF">ONB1V03_LOCUS12157</name>
</gene>
<accession>A0A7R9M8Y8</accession>
<keyword evidence="3 5" id="KW-0863">Zinc-finger</keyword>
<dbReference type="SUPFAM" id="SSF57667">
    <property type="entry name" value="beta-beta-alpha zinc fingers"/>
    <property type="match status" value="6"/>
</dbReference>
<dbReference type="EMBL" id="OC924437">
    <property type="protein sequence ID" value="CAD7655514.1"/>
    <property type="molecule type" value="Genomic_DNA"/>
</dbReference>
<protein>
    <recommendedName>
        <fullName evidence="6">C2H2-type domain-containing protein</fullName>
    </recommendedName>
</protein>
<evidence type="ECO:0000256" key="1">
    <source>
        <dbReference type="ARBA" id="ARBA00022723"/>
    </source>
</evidence>
<dbReference type="AlphaFoldDB" id="A0A7R9M8Y8"/>
<evidence type="ECO:0000256" key="4">
    <source>
        <dbReference type="ARBA" id="ARBA00022833"/>
    </source>
</evidence>
<proteinExistence type="predicted"/>
<dbReference type="OrthoDB" id="1095242at2759"/>
<dbReference type="FunFam" id="3.30.160.60:FF:000446">
    <property type="entry name" value="Zinc finger protein"/>
    <property type="match status" value="1"/>
</dbReference>
<feature type="domain" description="C2H2-type" evidence="6">
    <location>
        <begin position="378"/>
        <end position="403"/>
    </location>
</feature>
<dbReference type="InterPro" id="IPR050329">
    <property type="entry name" value="GLI_C2H2-zinc-finger"/>
</dbReference>
<evidence type="ECO:0000256" key="5">
    <source>
        <dbReference type="PROSITE-ProRule" id="PRU00042"/>
    </source>
</evidence>
<evidence type="ECO:0000259" key="6">
    <source>
        <dbReference type="PROSITE" id="PS50157"/>
    </source>
</evidence>
<feature type="domain" description="C2H2-type" evidence="6">
    <location>
        <begin position="267"/>
        <end position="296"/>
    </location>
</feature>
<dbReference type="GO" id="GO:0008270">
    <property type="term" value="F:zinc ion binding"/>
    <property type="evidence" value="ECO:0007669"/>
    <property type="project" value="UniProtKB-KW"/>
</dbReference>
<dbReference type="PANTHER" id="PTHR19818">
    <property type="entry name" value="ZINC FINGER PROTEIN ZIC AND GLI"/>
    <property type="match status" value="1"/>
</dbReference>
<dbReference type="SMART" id="SM00355">
    <property type="entry name" value="ZnF_C2H2"/>
    <property type="match status" value="9"/>
</dbReference>
<dbReference type="GO" id="GO:0000981">
    <property type="term" value="F:DNA-binding transcription factor activity, RNA polymerase II-specific"/>
    <property type="evidence" value="ECO:0007669"/>
    <property type="project" value="TreeGrafter"/>
</dbReference>
<keyword evidence="2" id="KW-0677">Repeat</keyword>
<dbReference type="GO" id="GO:0005634">
    <property type="term" value="C:nucleus"/>
    <property type="evidence" value="ECO:0007669"/>
    <property type="project" value="UniProtKB-ARBA"/>
</dbReference>
<name>A0A7R9M8Y8_9ACAR</name>
<feature type="domain" description="C2H2-type" evidence="6">
    <location>
        <begin position="34"/>
        <end position="63"/>
    </location>
</feature>
<dbReference type="InterPro" id="IPR036236">
    <property type="entry name" value="Znf_C2H2_sf"/>
</dbReference>
<dbReference type="PANTHER" id="PTHR19818:SF139">
    <property type="entry name" value="PAIR-RULE PROTEIN ODD-PAIRED"/>
    <property type="match status" value="1"/>
</dbReference>
<dbReference type="Proteomes" id="UP000728032">
    <property type="component" value="Unassembled WGS sequence"/>
</dbReference>
<evidence type="ECO:0000313" key="8">
    <source>
        <dbReference type="Proteomes" id="UP000728032"/>
    </source>
</evidence>